<dbReference type="FunFam" id="1.10.600.10:FF:000007">
    <property type="entry name" value="Isoprene synthase, chloroplastic"/>
    <property type="match status" value="1"/>
</dbReference>
<gene>
    <name evidence="10" type="ORF">EUTSA_v10027515mg</name>
</gene>
<accession>V4LXD1</accession>
<dbReference type="KEGG" id="eus:EUTSA_v10027515mg"/>
<comment type="cofactor">
    <cofactor evidence="2">
        <name>Mg(2+)</name>
        <dbReference type="ChEBI" id="CHEBI:18420"/>
    </cofactor>
</comment>
<dbReference type="GO" id="GO:0016102">
    <property type="term" value="P:diterpenoid biosynthetic process"/>
    <property type="evidence" value="ECO:0007669"/>
    <property type="project" value="InterPro"/>
</dbReference>
<dbReference type="InterPro" id="IPR034741">
    <property type="entry name" value="Terpene_cyclase-like_1_C"/>
</dbReference>
<dbReference type="SUPFAM" id="SSF48239">
    <property type="entry name" value="Terpenoid cyclases/Protein prenyltransferases"/>
    <property type="match status" value="1"/>
</dbReference>
<dbReference type="InterPro" id="IPR008930">
    <property type="entry name" value="Terpenoid_cyclase/PrenylTrfase"/>
</dbReference>
<feature type="domain" description="Terpene synthase N-terminal" evidence="8">
    <location>
        <begin position="53"/>
        <end position="230"/>
    </location>
</feature>
<proteinExistence type="inferred from homology"/>
<dbReference type="OMA" id="ERWAHEH"/>
<keyword evidence="4" id="KW-0460">Magnesium</keyword>
<dbReference type="Pfam" id="PF01397">
    <property type="entry name" value="Terpene_synth"/>
    <property type="match status" value="1"/>
</dbReference>
<dbReference type="Proteomes" id="UP000030689">
    <property type="component" value="Unassembled WGS sequence"/>
</dbReference>
<dbReference type="InterPro" id="IPR050148">
    <property type="entry name" value="Terpene_synthase-like"/>
</dbReference>
<evidence type="ECO:0000313" key="11">
    <source>
        <dbReference type="Proteomes" id="UP000030689"/>
    </source>
</evidence>
<keyword evidence="5" id="KW-0464">Manganese</keyword>
<evidence type="ECO:0008006" key="12">
    <source>
        <dbReference type="Google" id="ProtNLM"/>
    </source>
</evidence>
<keyword evidence="11" id="KW-1185">Reference proteome</keyword>
<evidence type="ECO:0000259" key="9">
    <source>
        <dbReference type="Pfam" id="PF03936"/>
    </source>
</evidence>
<keyword evidence="3" id="KW-0479">Metal-binding</keyword>
<dbReference type="Gene3D" id="1.50.10.130">
    <property type="entry name" value="Terpene synthase, N-terminal domain"/>
    <property type="match status" value="1"/>
</dbReference>
<dbReference type="Gramene" id="ESQ55345">
    <property type="protein sequence ID" value="ESQ55345"/>
    <property type="gene ID" value="EUTSA_v10027515mg"/>
</dbReference>
<dbReference type="EMBL" id="KI517384">
    <property type="protein sequence ID" value="ESQ55345.1"/>
    <property type="molecule type" value="Genomic_DNA"/>
</dbReference>
<dbReference type="AlphaFoldDB" id="V4LXD1"/>
<dbReference type="STRING" id="72664.V4LXD1"/>
<evidence type="ECO:0000256" key="5">
    <source>
        <dbReference type="ARBA" id="ARBA00023211"/>
    </source>
</evidence>
<evidence type="ECO:0000256" key="7">
    <source>
        <dbReference type="ARBA" id="ARBA00038405"/>
    </source>
</evidence>
<dbReference type="PANTHER" id="PTHR31225">
    <property type="entry name" value="OS04G0344100 PROTEIN-RELATED"/>
    <property type="match status" value="1"/>
</dbReference>
<evidence type="ECO:0000256" key="6">
    <source>
        <dbReference type="ARBA" id="ARBA00023239"/>
    </source>
</evidence>
<dbReference type="GO" id="GO:0010333">
    <property type="term" value="F:terpene synthase activity"/>
    <property type="evidence" value="ECO:0007669"/>
    <property type="project" value="InterPro"/>
</dbReference>
<reference evidence="10 11" key="1">
    <citation type="journal article" date="2013" name="Front. Plant Sci.">
        <title>The Reference Genome of the Halophytic Plant Eutrema salsugineum.</title>
        <authorList>
            <person name="Yang R."/>
            <person name="Jarvis D.E."/>
            <person name="Chen H."/>
            <person name="Beilstein M.A."/>
            <person name="Grimwood J."/>
            <person name="Jenkins J."/>
            <person name="Shu S."/>
            <person name="Prochnik S."/>
            <person name="Xin M."/>
            <person name="Ma C."/>
            <person name="Schmutz J."/>
            <person name="Wing R.A."/>
            <person name="Mitchell-Olds T."/>
            <person name="Schumaker K.S."/>
            <person name="Wang X."/>
        </authorList>
    </citation>
    <scope>NUCLEOTIDE SEQUENCE [LARGE SCALE GENOMIC DNA]</scope>
</reference>
<dbReference type="Gene3D" id="1.10.600.10">
    <property type="entry name" value="Farnesyl Diphosphate Synthase"/>
    <property type="match status" value="1"/>
</dbReference>
<dbReference type="FunFam" id="1.50.10.130:FF:000001">
    <property type="entry name" value="Isoprene synthase, chloroplastic"/>
    <property type="match status" value="1"/>
</dbReference>
<protein>
    <recommendedName>
        <fullName evidence="12">(+)-delta-cadinene synthase</fullName>
    </recommendedName>
</protein>
<dbReference type="GO" id="GO:0000287">
    <property type="term" value="F:magnesium ion binding"/>
    <property type="evidence" value="ECO:0007669"/>
    <property type="project" value="InterPro"/>
</dbReference>
<dbReference type="InterPro" id="IPR008949">
    <property type="entry name" value="Isoprenoid_synthase_dom_sf"/>
</dbReference>
<dbReference type="InterPro" id="IPR001906">
    <property type="entry name" value="Terpene_synth_N"/>
</dbReference>
<evidence type="ECO:0000256" key="2">
    <source>
        <dbReference type="ARBA" id="ARBA00001946"/>
    </source>
</evidence>
<comment type="cofactor">
    <cofactor evidence="1">
        <name>Mn(2+)</name>
        <dbReference type="ChEBI" id="CHEBI:29035"/>
    </cofactor>
</comment>
<evidence type="ECO:0000313" key="10">
    <source>
        <dbReference type="EMBL" id="ESQ55345.1"/>
    </source>
</evidence>
<dbReference type="PANTHER" id="PTHR31225:SF242">
    <property type="entry name" value="TERPENOID SYNTHASE 9"/>
    <property type="match status" value="1"/>
</dbReference>
<keyword evidence="6" id="KW-0456">Lyase</keyword>
<organism evidence="10 11">
    <name type="scientific">Eutrema salsugineum</name>
    <name type="common">Saltwater cress</name>
    <name type="synonym">Sisymbrium salsugineum</name>
    <dbReference type="NCBI Taxonomy" id="72664"/>
    <lineage>
        <taxon>Eukaryota</taxon>
        <taxon>Viridiplantae</taxon>
        <taxon>Streptophyta</taxon>
        <taxon>Embryophyta</taxon>
        <taxon>Tracheophyta</taxon>
        <taxon>Spermatophyta</taxon>
        <taxon>Magnoliopsida</taxon>
        <taxon>eudicotyledons</taxon>
        <taxon>Gunneridae</taxon>
        <taxon>Pentapetalae</taxon>
        <taxon>rosids</taxon>
        <taxon>malvids</taxon>
        <taxon>Brassicales</taxon>
        <taxon>Brassicaceae</taxon>
        <taxon>Eutremeae</taxon>
        <taxon>Eutrema</taxon>
    </lineage>
</organism>
<dbReference type="SUPFAM" id="SSF48576">
    <property type="entry name" value="Terpenoid synthases"/>
    <property type="match status" value="1"/>
</dbReference>
<evidence type="ECO:0000256" key="3">
    <source>
        <dbReference type="ARBA" id="ARBA00022723"/>
    </source>
</evidence>
<dbReference type="SFLD" id="SFLDS00005">
    <property type="entry name" value="Isoprenoid_Synthase_Type_I"/>
    <property type="match status" value="1"/>
</dbReference>
<dbReference type="InterPro" id="IPR036965">
    <property type="entry name" value="Terpene_synth_N_sf"/>
</dbReference>
<comment type="similarity">
    <text evidence="7">Belongs to the terpene synthase family. Tpsa subfamily.</text>
</comment>
<dbReference type="CDD" id="cd00684">
    <property type="entry name" value="Terpene_cyclase_plant_C1"/>
    <property type="match status" value="1"/>
</dbReference>
<name>V4LXD1_EUTSA</name>
<dbReference type="InterPro" id="IPR005630">
    <property type="entry name" value="Terpene_synthase_metal-bd"/>
</dbReference>
<evidence type="ECO:0000259" key="8">
    <source>
        <dbReference type="Pfam" id="PF01397"/>
    </source>
</evidence>
<evidence type="ECO:0000256" key="1">
    <source>
        <dbReference type="ARBA" id="ARBA00001936"/>
    </source>
</evidence>
<evidence type="ECO:0000256" key="4">
    <source>
        <dbReference type="ARBA" id="ARBA00022842"/>
    </source>
</evidence>
<feature type="domain" description="Terpene synthase metal-binding" evidence="9">
    <location>
        <begin position="287"/>
        <end position="527"/>
    </location>
</feature>
<sequence length="585" mass="67585">MDSIPYQCKLSCFPLTSLPTKPRKFVRLKATNTLTCDDQESLRTFKKLLPSPWTDHFHSVSVDVSEMDALRKEIDVLKPKVKNKLMSSHGIDSTKKRILMIYLLVSLGVAHHFEDEIDETLKEGFEKMEEMMDDEDDLYTVSIMFWVIRTYNHYISSNIFTRFKGDNGNFKESLKGDAKGILSLYEAAHLRTTKDCILDEALSFASNHLESLAASGTCPPHLSMRIQNALTLSQRWNMEMVAALEYITSYEQEKDHDGMLLKFAKLSFKLVQLQYLQDLKIITKWYKEQEFASKFPPYFRDRIVENYFFVLAVFFQPQLSRARIMCTQLFTILEIIDDTFDRYASLPEAKSLAKCLERWAPDHAMDKQPDYLKLMLNFILDTFEGFERELRAEGETDSVKATIEEFKILVKSEYIFAKWAHAVHVPSFEEYMEVGTVENASHAALACYIMCLGKMATKEDYEWLKSRPTLAMSLSIKLRLVNDITGFEDDMGRGYVMNAVNCYMKQYGVTKQEAVRDLLKMVADADKAINEEFLTTVNVSRLFLNAAKGYAKMISICYNGYEGFTHPEVKINEYMTSLLVDQIRL</sequence>
<dbReference type="SFLD" id="SFLDG01019">
    <property type="entry name" value="Terpene_Cyclase_Like_1_C_Termi"/>
    <property type="match status" value="1"/>
</dbReference>
<dbReference type="InterPro" id="IPR044814">
    <property type="entry name" value="Terpene_cyclase_plant_C1"/>
</dbReference>
<dbReference type="Pfam" id="PF03936">
    <property type="entry name" value="Terpene_synth_C"/>
    <property type="match status" value="1"/>
</dbReference>